<dbReference type="AlphaFoldDB" id="A0AAV6VGE7"/>
<keyword evidence="1" id="KW-1133">Transmembrane helix</keyword>
<gene>
    <name evidence="2" type="ORF">JTE90_028017</name>
</gene>
<accession>A0AAV6VGE7</accession>
<keyword evidence="3" id="KW-1185">Reference proteome</keyword>
<proteinExistence type="predicted"/>
<evidence type="ECO:0000313" key="3">
    <source>
        <dbReference type="Proteomes" id="UP000827092"/>
    </source>
</evidence>
<reference evidence="2 3" key="1">
    <citation type="journal article" date="2022" name="Nat. Ecol. Evol.">
        <title>A masculinizing supergene underlies an exaggerated male reproductive morph in a spider.</title>
        <authorList>
            <person name="Hendrickx F."/>
            <person name="De Corte Z."/>
            <person name="Sonet G."/>
            <person name="Van Belleghem S.M."/>
            <person name="Kostlbacher S."/>
            <person name="Vangestel C."/>
        </authorList>
    </citation>
    <scope>NUCLEOTIDE SEQUENCE [LARGE SCALE GENOMIC DNA]</scope>
    <source>
        <strain evidence="2">W744_W776</strain>
    </source>
</reference>
<organism evidence="2 3">
    <name type="scientific">Oedothorax gibbosus</name>
    <dbReference type="NCBI Taxonomy" id="931172"/>
    <lineage>
        <taxon>Eukaryota</taxon>
        <taxon>Metazoa</taxon>
        <taxon>Ecdysozoa</taxon>
        <taxon>Arthropoda</taxon>
        <taxon>Chelicerata</taxon>
        <taxon>Arachnida</taxon>
        <taxon>Araneae</taxon>
        <taxon>Araneomorphae</taxon>
        <taxon>Entelegynae</taxon>
        <taxon>Araneoidea</taxon>
        <taxon>Linyphiidae</taxon>
        <taxon>Erigoninae</taxon>
        <taxon>Oedothorax</taxon>
    </lineage>
</organism>
<sequence>MVALATFAKAGYAGDIGLLILAIIYNYFVAMAEEQNKAEKDLVEVIEPIFFEVISLTQSPMIKHIETIAFDFPKLSKSFLKWHAKRHMKYKAKLAFFNTLDSIAEREYEEIEANLGKSVTDVKGSGDVVAEVNIPNLKIHHSEPENKHKENFGINAEHVEKSGEIVAEENIPNLKNQYEVPKNNEHEQIKANFANIEGSDSVVPEPNFVEVPLQSPTIQKIETIAFDLPKISKSFLKKHAKRHRKYKAKLAFYSTLDSIAETEHKENFGIDAEDVENTGEIVVEENIPNLKMQQDEPESNSQMKANLGINIADFEVRDGDVPEAISVPQVQKVKRFADVIRNGSGKFFQRQVNRYRTHRAKVAFTSTLADTDSEELEPNTDLNVADVNTSNFEVQHSEPEEEHSSIRNKCKKWNSFKKRFSRIKKFFKKN</sequence>
<dbReference type="EMBL" id="JAFNEN010000100">
    <property type="protein sequence ID" value="KAG8194703.1"/>
    <property type="molecule type" value="Genomic_DNA"/>
</dbReference>
<evidence type="ECO:0000256" key="1">
    <source>
        <dbReference type="SAM" id="Phobius"/>
    </source>
</evidence>
<dbReference type="Proteomes" id="UP000827092">
    <property type="component" value="Unassembled WGS sequence"/>
</dbReference>
<feature type="transmembrane region" description="Helical" evidence="1">
    <location>
        <begin position="12"/>
        <end position="30"/>
    </location>
</feature>
<keyword evidence="1" id="KW-0472">Membrane</keyword>
<protein>
    <submittedName>
        <fullName evidence="2">Uncharacterized protein</fullName>
    </submittedName>
</protein>
<keyword evidence="1" id="KW-0812">Transmembrane</keyword>
<name>A0AAV6VGE7_9ARAC</name>
<comment type="caution">
    <text evidence="2">The sequence shown here is derived from an EMBL/GenBank/DDBJ whole genome shotgun (WGS) entry which is preliminary data.</text>
</comment>
<evidence type="ECO:0000313" key="2">
    <source>
        <dbReference type="EMBL" id="KAG8194703.1"/>
    </source>
</evidence>